<organism evidence="3 4">
    <name type="scientific">Bodo saltans</name>
    <name type="common">Flagellated protozoan</name>
    <dbReference type="NCBI Taxonomy" id="75058"/>
    <lineage>
        <taxon>Eukaryota</taxon>
        <taxon>Discoba</taxon>
        <taxon>Euglenozoa</taxon>
        <taxon>Kinetoplastea</taxon>
        <taxon>Metakinetoplastina</taxon>
        <taxon>Eubodonida</taxon>
        <taxon>Bodonidae</taxon>
        <taxon>Bodo</taxon>
    </lineage>
</organism>
<proteinExistence type="predicted"/>
<accession>A0A0S4IXE1</accession>
<evidence type="ECO:0000256" key="2">
    <source>
        <dbReference type="SAM" id="MobiDB-lite"/>
    </source>
</evidence>
<feature type="coiled-coil region" evidence="1">
    <location>
        <begin position="44"/>
        <end position="71"/>
    </location>
</feature>
<name>A0A0S4IXE1_BODSA</name>
<reference evidence="4" key="1">
    <citation type="submission" date="2015-09" db="EMBL/GenBank/DDBJ databases">
        <authorList>
            <consortium name="Pathogen Informatics"/>
        </authorList>
    </citation>
    <scope>NUCLEOTIDE SEQUENCE [LARGE SCALE GENOMIC DNA]</scope>
    <source>
        <strain evidence="4">Lake Konstanz</strain>
    </source>
</reference>
<gene>
    <name evidence="3" type="ORF">BSAL_73085</name>
</gene>
<dbReference type="VEuPathDB" id="TriTrypDB:BSAL_73085"/>
<feature type="region of interest" description="Disordered" evidence="2">
    <location>
        <begin position="1"/>
        <end position="26"/>
    </location>
</feature>
<dbReference type="Proteomes" id="UP000051952">
    <property type="component" value="Unassembled WGS sequence"/>
</dbReference>
<evidence type="ECO:0000256" key="1">
    <source>
        <dbReference type="SAM" id="Coils"/>
    </source>
</evidence>
<evidence type="ECO:0000313" key="4">
    <source>
        <dbReference type="Proteomes" id="UP000051952"/>
    </source>
</evidence>
<dbReference type="EMBL" id="CYKH01000600">
    <property type="protein sequence ID" value="CUG06554.1"/>
    <property type="molecule type" value="Genomic_DNA"/>
</dbReference>
<dbReference type="AlphaFoldDB" id="A0A0S4IXE1"/>
<keyword evidence="4" id="KW-1185">Reference proteome</keyword>
<sequence length="132" mass="15397">MERRYHMMIERDNHRAEKRMHEDEKHQRRLDEELLEARHVVHQNIAKERRRDEAKQKAADLQDERRKEIEAAIQLRDMKVKYTKWRQGIAAGQQLQPLGGPRLAGRGGGGGGVVALQGFSNIARRNHEMIAM</sequence>
<protein>
    <submittedName>
        <fullName evidence="3">Uncharacterized protein</fullName>
    </submittedName>
</protein>
<keyword evidence="1" id="KW-0175">Coiled coil</keyword>
<evidence type="ECO:0000313" key="3">
    <source>
        <dbReference type="EMBL" id="CUG06554.1"/>
    </source>
</evidence>